<comment type="caution">
    <text evidence="4">The sequence shown here is derived from an EMBL/GenBank/DDBJ whole genome shotgun (WGS) entry which is preliminary data.</text>
</comment>
<dbReference type="RefSeq" id="WP_282200958.1">
    <property type="nucleotide sequence ID" value="NZ_BOQE01000001.1"/>
</dbReference>
<feature type="region of interest" description="Disordered" evidence="2">
    <location>
        <begin position="336"/>
        <end position="357"/>
    </location>
</feature>
<accession>A0AAV4LJJ8</accession>
<feature type="domain" description="DnaB/C C-terminal" evidence="3">
    <location>
        <begin position="160"/>
        <end position="222"/>
    </location>
</feature>
<evidence type="ECO:0000313" key="5">
    <source>
        <dbReference type="Proteomes" id="UP001057291"/>
    </source>
</evidence>
<reference evidence="4" key="1">
    <citation type="journal article" date="2023" name="Int. J. Syst. Evol. Microbiol.">
        <title>Collibacillus ludicampi gen. nov., sp. nov., a new soil bacterium of the family Alicyclobacillaceae.</title>
        <authorList>
            <person name="Jojima T."/>
            <person name="Ioku Y."/>
            <person name="Fukuta Y."/>
            <person name="Shirasaka N."/>
            <person name="Matsumura Y."/>
            <person name="Mori M."/>
        </authorList>
    </citation>
    <scope>NUCLEOTIDE SEQUENCE</scope>
    <source>
        <strain evidence="4">TP075</strain>
    </source>
</reference>
<evidence type="ECO:0000259" key="3">
    <source>
        <dbReference type="Pfam" id="PF07261"/>
    </source>
</evidence>
<name>A0AAV4LJJ8_9BACL</name>
<evidence type="ECO:0000256" key="2">
    <source>
        <dbReference type="SAM" id="MobiDB-lite"/>
    </source>
</evidence>
<comment type="similarity">
    <text evidence="1">Belongs to the DnaB/DnaD family.</text>
</comment>
<feature type="compositionally biased region" description="Basic and acidic residues" evidence="2">
    <location>
        <begin position="342"/>
        <end position="357"/>
    </location>
</feature>
<gene>
    <name evidence="4" type="ORF">DNHGIG_35930</name>
</gene>
<proteinExistence type="inferred from homology"/>
<dbReference type="InterPro" id="IPR006343">
    <property type="entry name" value="DnaB/C_C"/>
</dbReference>
<feature type="domain" description="DnaB/C C-terminal" evidence="3">
    <location>
        <begin position="249"/>
        <end position="323"/>
    </location>
</feature>
<organism evidence="4 5">
    <name type="scientific">Collibacillus ludicampi</name>
    <dbReference type="NCBI Taxonomy" id="2771369"/>
    <lineage>
        <taxon>Bacteria</taxon>
        <taxon>Bacillati</taxon>
        <taxon>Bacillota</taxon>
        <taxon>Bacilli</taxon>
        <taxon>Bacillales</taxon>
        <taxon>Alicyclobacillaceae</taxon>
        <taxon>Collibacillus</taxon>
    </lineage>
</organism>
<dbReference type="EMBL" id="BOQE01000001">
    <property type="protein sequence ID" value="GIM48044.1"/>
    <property type="molecule type" value="Genomic_DNA"/>
</dbReference>
<evidence type="ECO:0000256" key="1">
    <source>
        <dbReference type="ARBA" id="ARBA00093462"/>
    </source>
</evidence>
<protein>
    <recommendedName>
        <fullName evidence="3">DnaB/C C-terminal domain-containing protein</fullName>
    </recommendedName>
</protein>
<keyword evidence="5" id="KW-1185">Reference proteome</keyword>
<evidence type="ECO:0000313" key="4">
    <source>
        <dbReference type="EMBL" id="GIM48044.1"/>
    </source>
</evidence>
<dbReference type="Proteomes" id="UP001057291">
    <property type="component" value="Unassembled WGS sequence"/>
</dbReference>
<sequence>MSEQKMISARVEREYDFVRNQWDNNVFFQIHDSALYSFFLAEISPMQLHTLVTLALFMDESGKIEISVADMAKALSISFHQVNKRIEDLLNFRFRDKPIIHVTRPQGKTDSDKISVEFLPISPITIHDGNVGAAESVAFTPQNPDYLYGFLQNMMGVQELSDADREILKKLQDYPLELPPQVIEVLIEHVFEYKGFFDRQYLMTIATSWSFACIQTKEQAVQWIEETSKFTSAVQELDAKSYLTQYLRDRLKRQPTGTQIGIIHQLLEKPYEFEPGCVEVLIEHVISQQILSKGKPDFPKRYVEVIAQEWLERGVRTRQTALEAIAEWNASHALQLPNTSADTKERPLIQQKREKPVKVRSSYIEKLRKAGAR</sequence>
<dbReference type="AlphaFoldDB" id="A0AAV4LJJ8"/>
<dbReference type="Pfam" id="PF07261">
    <property type="entry name" value="DnaB_2"/>
    <property type="match status" value="2"/>
</dbReference>